<keyword evidence="1" id="KW-0812">Transmembrane</keyword>
<proteinExistence type="predicted"/>
<protein>
    <submittedName>
        <fullName evidence="2">Uncharacterized protein</fullName>
    </submittedName>
</protein>
<accession>A2DIC6</accession>
<dbReference type="AlphaFoldDB" id="A2DIC6"/>
<keyword evidence="1" id="KW-0472">Membrane</keyword>
<keyword evidence="1" id="KW-1133">Transmembrane helix</keyword>
<name>A2DIC6_TRIV3</name>
<reference evidence="2" key="1">
    <citation type="submission" date="2006-10" db="EMBL/GenBank/DDBJ databases">
        <authorList>
            <person name="Amadeo P."/>
            <person name="Zhao Q."/>
            <person name="Wortman J."/>
            <person name="Fraser-Liggett C."/>
            <person name="Carlton J."/>
        </authorList>
    </citation>
    <scope>NUCLEOTIDE SEQUENCE</scope>
    <source>
        <strain evidence="2">G3</strain>
    </source>
</reference>
<dbReference type="Proteomes" id="UP000001542">
    <property type="component" value="Unassembled WGS sequence"/>
</dbReference>
<organism evidence="2 3">
    <name type="scientific">Trichomonas vaginalis (strain ATCC PRA-98 / G3)</name>
    <dbReference type="NCBI Taxonomy" id="412133"/>
    <lineage>
        <taxon>Eukaryota</taxon>
        <taxon>Metamonada</taxon>
        <taxon>Parabasalia</taxon>
        <taxon>Trichomonadida</taxon>
        <taxon>Trichomonadidae</taxon>
        <taxon>Trichomonas</taxon>
    </lineage>
</organism>
<evidence type="ECO:0000256" key="1">
    <source>
        <dbReference type="SAM" id="Phobius"/>
    </source>
</evidence>
<keyword evidence="3" id="KW-1185">Reference proteome</keyword>
<dbReference type="VEuPathDB" id="TrichDB:TVAGG3_0711630"/>
<dbReference type="EMBL" id="DS113203">
    <property type="protein sequence ID" value="EAY19922.1"/>
    <property type="molecule type" value="Genomic_DNA"/>
</dbReference>
<reference evidence="2" key="2">
    <citation type="journal article" date="2007" name="Science">
        <title>Draft genome sequence of the sexually transmitted pathogen Trichomonas vaginalis.</title>
        <authorList>
            <person name="Carlton J.M."/>
            <person name="Hirt R.P."/>
            <person name="Silva J.C."/>
            <person name="Delcher A.L."/>
            <person name="Schatz M."/>
            <person name="Zhao Q."/>
            <person name="Wortman J.R."/>
            <person name="Bidwell S.L."/>
            <person name="Alsmark U.C.M."/>
            <person name="Besteiro S."/>
            <person name="Sicheritz-Ponten T."/>
            <person name="Noel C.J."/>
            <person name="Dacks J.B."/>
            <person name="Foster P.G."/>
            <person name="Simillion C."/>
            <person name="Van de Peer Y."/>
            <person name="Miranda-Saavedra D."/>
            <person name="Barton G.J."/>
            <person name="Westrop G.D."/>
            <person name="Mueller S."/>
            <person name="Dessi D."/>
            <person name="Fiori P.L."/>
            <person name="Ren Q."/>
            <person name="Paulsen I."/>
            <person name="Zhang H."/>
            <person name="Bastida-Corcuera F.D."/>
            <person name="Simoes-Barbosa A."/>
            <person name="Brown M.T."/>
            <person name="Hayes R.D."/>
            <person name="Mukherjee M."/>
            <person name="Okumura C.Y."/>
            <person name="Schneider R."/>
            <person name="Smith A.J."/>
            <person name="Vanacova S."/>
            <person name="Villalvazo M."/>
            <person name="Haas B.J."/>
            <person name="Pertea M."/>
            <person name="Feldblyum T.V."/>
            <person name="Utterback T.R."/>
            <person name="Shu C.L."/>
            <person name="Osoegawa K."/>
            <person name="de Jong P.J."/>
            <person name="Hrdy I."/>
            <person name="Horvathova L."/>
            <person name="Zubacova Z."/>
            <person name="Dolezal P."/>
            <person name="Malik S.B."/>
            <person name="Logsdon J.M. Jr."/>
            <person name="Henze K."/>
            <person name="Gupta A."/>
            <person name="Wang C.C."/>
            <person name="Dunne R.L."/>
            <person name="Upcroft J.A."/>
            <person name="Upcroft P."/>
            <person name="White O."/>
            <person name="Salzberg S.L."/>
            <person name="Tang P."/>
            <person name="Chiu C.-H."/>
            <person name="Lee Y.-S."/>
            <person name="Embley T.M."/>
            <person name="Coombs G.H."/>
            <person name="Mottram J.C."/>
            <person name="Tachezy J."/>
            <person name="Fraser-Liggett C.M."/>
            <person name="Johnson P.J."/>
        </authorList>
    </citation>
    <scope>NUCLEOTIDE SEQUENCE [LARGE SCALE GENOMIC DNA]</scope>
    <source>
        <strain evidence="2">G3</strain>
    </source>
</reference>
<gene>
    <name evidence="2" type="ORF">TVAG_130300</name>
</gene>
<feature type="transmembrane region" description="Helical" evidence="1">
    <location>
        <begin position="269"/>
        <end position="292"/>
    </location>
</feature>
<dbReference type="VEuPathDB" id="TrichDB:TVAG_130300"/>
<sequence>MSGVAIYISNSDISLFVSTTSFSNCRTTDSNTNGIVYTECQSVIIDASCTRSCFTAGKGSFLYSRFNNEKGNVSITEASTFWDESSSSSYYIFNADYLDVTKINSTSCKTVDNSLIYAEDTTKVNFNQSYIFNQNCNSVLNSNKNTVFSLKTVAFNTIKSPVIADGCAAFTFTRCAFFKVFSNISNILEPKTIVEKCYIDLNIKAGAAQIDFPSALNKATVFGDEYIEIGVCYTGPTPIRTPQKTVPVRTMPNIEPEPQIVAKPAVRTGIISVGLVIPLVMIIAVVIALVIFRARNTIDVVIRNNFQ</sequence>
<dbReference type="InParanoid" id="A2DIC6"/>
<evidence type="ECO:0000313" key="3">
    <source>
        <dbReference type="Proteomes" id="UP000001542"/>
    </source>
</evidence>
<evidence type="ECO:0000313" key="2">
    <source>
        <dbReference type="EMBL" id="EAY19922.1"/>
    </source>
</evidence>
<dbReference type="RefSeq" id="XP_001580908.1">
    <property type="nucleotide sequence ID" value="XM_001580858.1"/>
</dbReference>
<dbReference type="KEGG" id="tva:5465452"/>